<dbReference type="Pfam" id="PF14240">
    <property type="entry name" value="YHYH"/>
    <property type="match status" value="1"/>
</dbReference>
<proteinExistence type="predicted"/>
<protein>
    <recommendedName>
        <fullName evidence="3">YHYH domain-containing protein</fullName>
    </recommendedName>
</protein>
<feature type="domain" description="YHYH" evidence="3">
    <location>
        <begin position="93"/>
        <end position="191"/>
    </location>
</feature>
<evidence type="ECO:0000313" key="5">
    <source>
        <dbReference type="Proteomes" id="UP000626109"/>
    </source>
</evidence>
<feature type="chain" id="PRO_5032821589" description="YHYH domain-containing protein" evidence="2">
    <location>
        <begin position="20"/>
        <end position="372"/>
    </location>
</feature>
<evidence type="ECO:0000259" key="3">
    <source>
        <dbReference type="Pfam" id="PF14240"/>
    </source>
</evidence>
<sequence>MGKFAVISVACLVAHEASAAFCAKDGSDYFYTESVSSSPKTRTVVSNGCPNHPWYQLSPSKPSLQKMTYTIPLYPQFLGSSTYSTSGYPAVDLSQTVDSIGIFFNGGMLFSPYAGPTYGQVKNYATSATYAKGSTFDQRGCHSNDLSNGLYGCSVPPHCLLNQLGQTSGSHSPQIGWAHDGFPIYGPRGPNGVQMQTREVTGGTYGSDVCTDVCGGYYLNDGTIDNYYYRYYIQGTYDDGTSCSNPGCTSPGGNYYPNTPVCFRGCCPSGVTCSSVVPACSGSYSNGYSAFTPAAPTINGLDLSSGLPTNSGACSCSSLSADACTSSSWATSASPWTTQEECCPKECTTTTSSTTASSTTTSSITTTSSTVT</sequence>
<gene>
    <name evidence="4" type="ORF">PGLA2088_LOCUS15355</name>
</gene>
<dbReference type="EMBL" id="CAJNNW010018936">
    <property type="protein sequence ID" value="CAE8663734.1"/>
    <property type="molecule type" value="Genomic_DNA"/>
</dbReference>
<dbReference type="AlphaFoldDB" id="A0A813J4D8"/>
<keyword evidence="2" id="KW-0732">Signal</keyword>
<evidence type="ECO:0000256" key="1">
    <source>
        <dbReference type="SAM" id="MobiDB-lite"/>
    </source>
</evidence>
<dbReference type="InterPro" id="IPR025924">
    <property type="entry name" value="YHYH_dom"/>
</dbReference>
<dbReference type="Proteomes" id="UP000626109">
    <property type="component" value="Unassembled WGS sequence"/>
</dbReference>
<feature type="region of interest" description="Disordered" evidence="1">
    <location>
        <begin position="348"/>
        <end position="372"/>
    </location>
</feature>
<evidence type="ECO:0000313" key="4">
    <source>
        <dbReference type="EMBL" id="CAE8663734.1"/>
    </source>
</evidence>
<reference evidence="4" key="1">
    <citation type="submission" date="2021-02" db="EMBL/GenBank/DDBJ databases">
        <authorList>
            <person name="Dougan E. K."/>
            <person name="Rhodes N."/>
            <person name="Thang M."/>
            <person name="Chan C."/>
        </authorList>
    </citation>
    <scope>NUCLEOTIDE SEQUENCE</scope>
</reference>
<organism evidence="4 5">
    <name type="scientific">Polarella glacialis</name>
    <name type="common">Dinoflagellate</name>
    <dbReference type="NCBI Taxonomy" id="89957"/>
    <lineage>
        <taxon>Eukaryota</taxon>
        <taxon>Sar</taxon>
        <taxon>Alveolata</taxon>
        <taxon>Dinophyceae</taxon>
        <taxon>Suessiales</taxon>
        <taxon>Suessiaceae</taxon>
        <taxon>Polarella</taxon>
    </lineage>
</organism>
<feature type="non-terminal residue" evidence="4">
    <location>
        <position position="372"/>
    </location>
</feature>
<comment type="caution">
    <text evidence="4">The sequence shown here is derived from an EMBL/GenBank/DDBJ whole genome shotgun (WGS) entry which is preliminary data.</text>
</comment>
<feature type="signal peptide" evidence="2">
    <location>
        <begin position="1"/>
        <end position="19"/>
    </location>
</feature>
<name>A0A813J4D8_POLGL</name>
<evidence type="ECO:0000256" key="2">
    <source>
        <dbReference type="SAM" id="SignalP"/>
    </source>
</evidence>
<accession>A0A813J4D8</accession>